<organism evidence="3 4">
    <name type="scientific">Paenibacillus sonchi</name>
    <dbReference type="NCBI Taxonomy" id="373687"/>
    <lineage>
        <taxon>Bacteria</taxon>
        <taxon>Bacillati</taxon>
        <taxon>Bacillota</taxon>
        <taxon>Bacilli</taxon>
        <taxon>Bacillales</taxon>
        <taxon>Paenibacillaceae</taxon>
        <taxon>Paenibacillus</taxon>
        <taxon>Paenibacillus sonchi group</taxon>
    </lineage>
</organism>
<name>A0A974P7T5_9BACL</name>
<dbReference type="InterPro" id="IPR045782">
    <property type="entry name" value="TrbL_3"/>
</dbReference>
<evidence type="ECO:0000256" key="1">
    <source>
        <dbReference type="SAM" id="Phobius"/>
    </source>
</evidence>
<proteinExistence type="predicted"/>
<keyword evidence="1" id="KW-0472">Membrane</keyword>
<evidence type="ECO:0000313" key="3">
    <source>
        <dbReference type="EMBL" id="QQZ58865.1"/>
    </source>
</evidence>
<feature type="signal peptide" evidence="2">
    <location>
        <begin position="1"/>
        <end position="26"/>
    </location>
</feature>
<feature type="transmembrane region" description="Helical" evidence="1">
    <location>
        <begin position="223"/>
        <end position="244"/>
    </location>
</feature>
<dbReference type="KEGG" id="pson:JI735_19225"/>
<feature type="transmembrane region" description="Helical" evidence="1">
    <location>
        <begin position="160"/>
        <end position="178"/>
    </location>
</feature>
<feature type="chain" id="PRO_5036695558" evidence="2">
    <location>
        <begin position="27"/>
        <end position="453"/>
    </location>
</feature>
<feature type="transmembrane region" description="Helical" evidence="1">
    <location>
        <begin position="289"/>
        <end position="308"/>
    </location>
</feature>
<keyword evidence="1" id="KW-0812">Transmembrane</keyword>
<accession>A0A974P7T5</accession>
<dbReference type="RefSeq" id="WP_202676306.1">
    <property type="nucleotide sequence ID" value="NZ_CP068595.1"/>
</dbReference>
<protein>
    <submittedName>
        <fullName evidence="3">Uncharacterized protein</fullName>
    </submittedName>
</protein>
<evidence type="ECO:0000256" key="2">
    <source>
        <dbReference type="SAM" id="SignalP"/>
    </source>
</evidence>
<keyword evidence="1" id="KW-1133">Transmembrane helix</keyword>
<keyword evidence="2" id="KW-0732">Signal</keyword>
<gene>
    <name evidence="3" type="ORF">JI735_19225</name>
</gene>
<sequence length="453" mass="50388">MSKVTRFAFVLLLSLLLVVQVSPVFAAGSTPSPSNQGNQGVIGKQMQKYYEDDEHKPGLMERTIAEPIISVSNFLLKFFGAKDVVVLVFGIDPSADNSSDVRDGLYLGVFTEGMMNAIDALYSSFERFMPFPFILAVMLIAGLLLFQGMSADGRSKAKDYMLAFLVGLLSIRFGYYLWSFVAYVTQKFTSLIWATMLDHGIKPDLFLNMIWGSGTGYDDMVKYRGFVVALLVLLAAIMAALLNYQYTMRIINLMVLVSTFVISAILTIFPKYRQSLQMWWNEFISQMLLPCAHALALGLFFLLLYYGSDDVSNWVIVAYLFGFSSIQALVYRLLGAEDSGKASIGKMMGFGTMMALGRMFKPNGGKGKKSSKSGGNEAQEMLEGGVQLRQREAQETWPPYLRSVSPSSVTGNRVPDKWEAKRQGMPFIMGAEQPEPLPEPPLDLWLAIPLTVR</sequence>
<feature type="transmembrane region" description="Helical" evidence="1">
    <location>
        <begin position="250"/>
        <end position="269"/>
    </location>
</feature>
<dbReference type="Pfam" id="PF19590">
    <property type="entry name" value="TrbL_3"/>
    <property type="match status" value="1"/>
</dbReference>
<evidence type="ECO:0000313" key="4">
    <source>
        <dbReference type="Proteomes" id="UP000595841"/>
    </source>
</evidence>
<feature type="transmembrane region" description="Helical" evidence="1">
    <location>
        <begin position="314"/>
        <end position="334"/>
    </location>
</feature>
<dbReference type="EMBL" id="CP068595">
    <property type="protein sequence ID" value="QQZ58865.1"/>
    <property type="molecule type" value="Genomic_DNA"/>
</dbReference>
<keyword evidence="4" id="KW-1185">Reference proteome</keyword>
<dbReference type="Proteomes" id="UP000595841">
    <property type="component" value="Chromosome"/>
</dbReference>
<reference evidence="3 4" key="1">
    <citation type="submission" date="2021-01" db="EMBL/GenBank/DDBJ databases">
        <title>Whole genome sequence of Paenibacillus sonchi LMG 24727 for comparative genomics.</title>
        <authorList>
            <person name="Lee G."/>
            <person name="Kim M.-J."/>
            <person name="Lim K."/>
            <person name="Shin J.-H."/>
        </authorList>
    </citation>
    <scope>NUCLEOTIDE SEQUENCE [LARGE SCALE GENOMIC DNA]</scope>
    <source>
        <strain evidence="3 4">LMG 24727</strain>
    </source>
</reference>
<dbReference type="AlphaFoldDB" id="A0A974P7T5"/>
<feature type="transmembrane region" description="Helical" evidence="1">
    <location>
        <begin position="128"/>
        <end position="148"/>
    </location>
</feature>